<evidence type="ECO:0000313" key="2">
    <source>
        <dbReference type="Proteomes" id="UP000184076"/>
    </source>
</evidence>
<protein>
    <recommendedName>
        <fullName evidence="3">DsrE/DsrF-like family protein</fullName>
    </recommendedName>
</protein>
<accession>A0A1M5GWU8</accession>
<dbReference type="STRING" id="1121391.SAMN02745206_03227"/>
<organism evidence="1 2">
    <name type="scientific">Desulfacinum infernum DSM 9756</name>
    <dbReference type="NCBI Taxonomy" id="1121391"/>
    <lineage>
        <taxon>Bacteria</taxon>
        <taxon>Pseudomonadati</taxon>
        <taxon>Thermodesulfobacteriota</taxon>
        <taxon>Syntrophobacteria</taxon>
        <taxon>Syntrophobacterales</taxon>
        <taxon>Syntrophobacteraceae</taxon>
        <taxon>Desulfacinum</taxon>
    </lineage>
</organism>
<dbReference type="EMBL" id="FQVB01000040">
    <property type="protein sequence ID" value="SHG08137.1"/>
    <property type="molecule type" value="Genomic_DNA"/>
</dbReference>
<evidence type="ECO:0008006" key="3">
    <source>
        <dbReference type="Google" id="ProtNLM"/>
    </source>
</evidence>
<gene>
    <name evidence="1" type="ORF">SAMN02745206_03227</name>
</gene>
<evidence type="ECO:0000313" key="1">
    <source>
        <dbReference type="EMBL" id="SHG08137.1"/>
    </source>
</evidence>
<dbReference type="RefSeq" id="WP_073041336.1">
    <property type="nucleotide sequence ID" value="NZ_FQVB01000040.1"/>
</dbReference>
<dbReference type="InterPro" id="IPR027396">
    <property type="entry name" value="DsrEFH-like"/>
</dbReference>
<sequence>MKKVVLFSFNGEGMCFVHVLLNALDMQGRGFQVTVVVEGASVRLIPELARREHPVHELYNRVKTQGLFAGVCRGCAAKLRVLEAVEKEGLPLIADMNGHVSMGRYVEEGWQVITF</sequence>
<dbReference type="Gene3D" id="3.40.1260.10">
    <property type="entry name" value="DsrEFH-like"/>
    <property type="match status" value="1"/>
</dbReference>
<reference evidence="2" key="1">
    <citation type="submission" date="2016-11" db="EMBL/GenBank/DDBJ databases">
        <authorList>
            <person name="Varghese N."/>
            <person name="Submissions S."/>
        </authorList>
    </citation>
    <scope>NUCLEOTIDE SEQUENCE [LARGE SCALE GENOMIC DNA]</scope>
    <source>
        <strain evidence="2">DSM 9756</strain>
    </source>
</reference>
<keyword evidence="2" id="KW-1185">Reference proteome</keyword>
<proteinExistence type="predicted"/>
<dbReference type="OrthoDB" id="9807925at2"/>
<dbReference type="SUPFAM" id="SSF75169">
    <property type="entry name" value="DsrEFH-like"/>
    <property type="match status" value="1"/>
</dbReference>
<dbReference type="AlphaFoldDB" id="A0A1M5GWU8"/>
<dbReference type="Proteomes" id="UP000184076">
    <property type="component" value="Unassembled WGS sequence"/>
</dbReference>
<name>A0A1M5GWU8_9BACT</name>